<keyword evidence="3" id="KW-1185">Reference proteome</keyword>
<protein>
    <recommendedName>
        <fullName evidence="4">CARDB domain-containing protein</fullName>
    </recommendedName>
</protein>
<gene>
    <name evidence="2" type="ORF">KTS37_02975</name>
</gene>
<accession>A0AA41G604</accession>
<evidence type="ECO:0000256" key="1">
    <source>
        <dbReference type="SAM" id="MobiDB-lite"/>
    </source>
</evidence>
<sequence>MRRRRLLTLFGTLLAGSGCQRLGEDTQTVTPVPSPGERRTATDTDVSAGLDVRNPTVQPGYVARNFPDSIAVYDDADQYLTVEVRTVDGTPPDRSAFRLGFDGTDYQPVERRTSEAMFRDGESGAGYADGGGVLVFGLPEAGDASGTKLTWPGGERRFTKEVEQRLAAPLPSFDVTLSGPDVATDGDPTIEFAVTNTGDVAGRYLLALNRAGPRVASVPVRRISGVLDAGKSRTVVHDARSPVPRTGDPNDVTYILDAPGERNDATHQIAPAAVKSETTTESEANRSVTTDVNTPRATETRS</sequence>
<comment type="caution">
    <text evidence="2">The sequence shown here is derived from an EMBL/GenBank/DDBJ whole genome shotgun (WGS) entry which is preliminary data.</text>
</comment>
<evidence type="ECO:0008006" key="4">
    <source>
        <dbReference type="Google" id="ProtNLM"/>
    </source>
</evidence>
<reference evidence="2" key="1">
    <citation type="submission" date="2021-06" db="EMBL/GenBank/DDBJ databases">
        <title>New haloarchaea isolates fom saline soil.</title>
        <authorList>
            <person name="Duran-Viseras A."/>
            <person name="Sanchez-Porro C.S."/>
            <person name="Ventosa A."/>
        </authorList>
    </citation>
    <scope>NUCLEOTIDE SEQUENCE</scope>
    <source>
        <strain evidence="2">JCM 18369</strain>
    </source>
</reference>
<feature type="region of interest" description="Disordered" evidence="1">
    <location>
        <begin position="260"/>
        <end position="302"/>
    </location>
</feature>
<proteinExistence type="predicted"/>
<dbReference type="PROSITE" id="PS51257">
    <property type="entry name" value="PROKAR_LIPOPROTEIN"/>
    <property type="match status" value="1"/>
</dbReference>
<feature type="compositionally biased region" description="Polar residues" evidence="1">
    <location>
        <begin position="276"/>
        <end position="302"/>
    </location>
</feature>
<evidence type="ECO:0000313" key="2">
    <source>
        <dbReference type="EMBL" id="MBV0900742.1"/>
    </source>
</evidence>
<evidence type="ECO:0000313" key="3">
    <source>
        <dbReference type="Proteomes" id="UP001166304"/>
    </source>
</evidence>
<dbReference type="AlphaFoldDB" id="A0AA41G604"/>
<dbReference type="EMBL" id="JAHQXE010000001">
    <property type="protein sequence ID" value="MBV0900742.1"/>
    <property type="molecule type" value="Genomic_DNA"/>
</dbReference>
<dbReference type="Proteomes" id="UP001166304">
    <property type="component" value="Unassembled WGS sequence"/>
</dbReference>
<dbReference type="RefSeq" id="WP_194242946.1">
    <property type="nucleotide sequence ID" value="NZ_JAHQXE010000001.1"/>
</dbReference>
<organism evidence="2 3">
    <name type="scientific">Haloarcula salina</name>
    <dbReference type="NCBI Taxonomy" id="1429914"/>
    <lineage>
        <taxon>Archaea</taxon>
        <taxon>Methanobacteriati</taxon>
        <taxon>Methanobacteriota</taxon>
        <taxon>Stenosarchaea group</taxon>
        <taxon>Halobacteria</taxon>
        <taxon>Halobacteriales</taxon>
        <taxon>Haloarculaceae</taxon>
        <taxon>Haloarcula</taxon>
    </lineage>
</organism>
<name>A0AA41G604_9EURY</name>